<keyword evidence="12 18" id="KW-0548">Nucleotidyltransferase</keyword>
<keyword evidence="14" id="KW-0443">Lipid metabolism</keyword>
<comment type="subcellular location">
    <subcellularLocation>
        <location evidence="2">Cell membrane</location>
        <topology evidence="2">Multi-pass membrane protein</topology>
    </subcellularLocation>
</comment>
<keyword evidence="11 18" id="KW-0812">Transmembrane</keyword>
<evidence type="ECO:0000256" key="18">
    <source>
        <dbReference type="RuleBase" id="RU003938"/>
    </source>
</evidence>
<evidence type="ECO:0000256" key="10">
    <source>
        <dbReference type="ARBA" id="ARBA00022679"/>
    </source>
</evidence>
<dbReference type="EMBL" id="FOVR01000004">
    <property type="protein sequence ID" value="SFO24697.1"/>
    <property type="molecule type" value="Genomic_DNA"/>
</dbReference>
<keyword evidence="21" id="KW-1185">Reference proteome</keyword>
<evidence type="ECO:0000313" key="21">
    <source>
        <dbReference type="Proteomes" id="UP000199236"/>
    </source>
</evidence>
<evidence type="ECO:0000256" key="3">
    <source>
        <dbReference type="ARBA" id="ARBA00005119"/>
    </source>
</evidence>
<evidence type="ECO:0000256" key="13">
    <source>
        <dbReference type="ARBA" id="ARBA00022989"/>
    </source>
</evidence>
<evidence type="ECO:0000256" key="15">
    <source>
        <dbReference type="ARBA" id="ARBA00023136"/>
    </source>
</evidence>
<dbReference type="EC" id="2.7.7.41" evidence="6 18"/>
<dbReference type="Proteomes" id="UP000199236">
    <property type="component" value="Unassembled WGS sequence"/>
</dbReference>
<evidence type="ECO:0000256" key="1">
    <source>
        <dbReference type="ARBA" id="ARBA00001698"/>
    </source>
</evidence>
<comment type="similarity">
    <text evidence="5 18">Belongs to the CDS family.</text>
</comment>
<dbReference type="PROSITE" id="PS01315">
    <property type="entry name" value="CDS"/>
    <property type="match status" value="1"/>
</dbReference>
<evidence type="ECO:0000256" key="5">
    <source>
        <dbReference type="ARBA" id="ARBA00010185"/>
    </source>
</evidence>
<dbReference type="PANTHER" id="PTHR46382">
    <property type="entry name" value="PHOSPHATIDATE CYTIDYLYLTRANSFERASE"/>
    <property type="match status" value="1"/>
</dbReference>
<evidence type="ECO:0000256" key="12">
    <source>
        <dbReference type="ARBA" id="ARBA00022695"/>
    </source>
</evidence>
<keyword evidence="15 19" id="KW-0472">Membrane</keyword>
<dbReference type="GO" id="GO:0016024">
    <property type="term" value="P:CDP-diacylglycerol biosynthetic process"/>
    <property type="evidence" value="ECO:0007669"/>
    <property type="project" value="UniProtKB-UniPathway"/>
</dbReference>
<evidence type="ECO:0000256" key="2">
    <source>
        <dbReference type="ARBA" id="ARBA00004651"/>
    </source>
</evidence>
<proteinExistence type="inferred from homology"/>
<evidence type="ECO:0000256" key="7">
    <source>
        <dbReference type="ARBA" id="ARBA00019373"/>
    </source>
</evidence>
<feature type="transmembrane region" description="Helical" evidence="19">
    <location>
        <begin position="55"/>
        <end position="73"/>
    </location>
</feature>
<comment type="pathway">
    <text evidence="3 18">Phospholipid metabolism; CDP-diacylglycerol biosynthesis; CDP-diacylglycerol from sn-glycerol 3-phosphate: step 3/3.</text>
</comment>
<keyword evidence="8" id="KW-1003">Cell membrane</keyword>
<dbReference type="UniPathway" id="UPA00557">
    <property type="reaction ID" value="UER00614"/>
</dbReference>
<evidence type="ECO:0000313" key="20">
    <source>
        <dbReference type="EMBL" id="SFO24697.1"/>
    </source>
</evidence>
<gene>
    <name evidence="20" type="ORF">SAMN04488056_104107</name>
</gene>
<keyword evidence="10 18" id="KW-0808">Transferase</keyword>
<keyword evidence="17" id="KW-1208">Phospholipid metabolism</keyword>
<evidence type="ECO:0000256" key="17">
    <source>
        <dbReference type="ARBA" id="ARBA00023264"/>
    </source>
</evidence>
<comment type="catalytic activity">
    <reaction evidence="1 18">
        <text>a 1,2-diacyl-sn-glycero-3-phosphate + CTP + H(+) = a CDP-1,2-diacyl-sn-glycerol + diphosphate</text>
        <dbReference type="Rhea" id="RHEA:16229"/>
        <dbReference type="ChEBI" id="CHEBI:15378"/>
        <dbReference type="ChEBI" id="CHEBI:33019"/>
        <dbReference type="ChEBI" id="CHEBI:37563"/>
        <dbReference type="ChEBI" id="CHEBI:58332"/>
        <dbReference type="ChEBI" id="CHEBI:58608"/>
        <dbReference type="EC" id="2.7.7.41"/>
    </reaction>
</comment>
<evidence type="ECO:0000256" key="14">
    <source>
        <dbReference type="ARBA" id="ARBA00023098"/>
    </source>
</evidence>
<feature type="transmembrane region" description="Helical" evidence="19">
    <location>
        <begin position="197"/>
        <end position="218"/>
    </location>
</feature>
<evidence type="ECO:0000256" key="19">
    <source>
        <dbReference type="SAM" id="Phobius"/>
    </source>
</evidence>
<sequence>MNFTGEAVLDSLKKPAGEAEDKTQKKSLWSDLMVRFASGIVLAAAAFAVTWWGGVAFALFFGAVTILIYREWLSMVGEAPAQTPALTGYIVIIGSLFCFYFTDWQAGLAIPAFGAGYLFFARCSYRTARWCGLGILYAAAFGGAIFLLRQDPDYGLQAILVLFALVWGTDVSAYFVGKYVGGPKLWRRVSPKKTWSGSIGGLVLGTGFSAFVAVLLGIVPDMRLIALLGGLSVLSQVGDLAESQMKRMFDVKDSGTLIPGHGGVMDRVDGLLFAVVAAALIGVALGDVHSVATGFLIQ</sequence>
<evidence type="ECO:0000256" key="6">
    <source>
        <dbReference type="ARBA" id="ARBA00012487"/>
    </source>
</evidence>
<keyword evidence="16" id="KW-0594">Phospholipid biosynthesis</keyword>
<keyword evidence="13 19" id="KW-1133">Transmembrane helix</keyword>
<feature type="transmembrane region" description="Helical" evidence="19">
    <location>
        <begin position="154"/>
        <end position="176"/>
    </location>
</feature>
<dbReference type="AlphaFoldDB" id="A0A1I5FLN3"/>
<organism evidence="20 21">
    <name type="scientific">Cohaesibacter marisflavi</name>
    <dbReference type="NCBI Taxonomy" id="655353"/>
    <lineage>
        <taxon>Bacteria</taxon>
        <taxon>Pseudomonadati</taxon>
        <taxon>Pseudomonadota</taxon>
        <taxon>Alphaproteobacteria</taxon>
        <taxon>Hyphomicrobiales</taxon>
        <taxon>Cohaesibacteraceae</taxon>
    </lineage>
</organism>
<dbReference type="GO" id="GO:0004605">
    <property type="term" value="F:phosphatidate cytidylyltransferase activity"/>
    <property type="evidence" value="ECO:0007669"/>
    <property type="project" value="UniProtKB-EC"/>
</dbReference>
<dbReference type="PANTHER" id="PTHR46382:SF1">
    <property type="entry name" value="PHOSPHATIDATE CYTIDYLYLTRANSFERASE"/>
    <property type="match status" value="1"/>
</dbReference>
<feature type="transmembrane region" description="Helical" evidence="19">
    <location>
        <begin position="271"/>
        <end position="297"/>
    </location>
</feature>
<accession>A0A1I5FLN3</accession>
<comment type="pathway">
    <text evidence="4">Lipid metabolism.</text>
</comment>
<protein>
    <recommendedName>
        <fullName evidence="7 18">Phosphatidate cytidylyltransferase</fullName>
        <ecNumber evidence="6 18">2.7.7.41</ecNumber>
    </recommendedName>
</protein>
<evidence type="ECO:0000256" key="16">
    <source>
        <dbReference type="ARBA" id="ARBA00023209"/>
    </source>
</evidence>
<dbReference type="RefSeq" id="WP_210186717.1">
    <property type="nucleotide sequence ID" value="NZ_FOVR01000004.1"/>
</dbReference>
<dbReference type="STRING" id="655353.SAMN04488056_104107"/>
<evidence type="ECO:0000256" key="4">
    <source>
        <dbReference type="ARBA" id="ARBA00005189"/>
    </source>
</evidence>
<keyword evidence="9" id="KW-0444">Lipid biosynthesis</keyword>
<feature type="transmembrane region" description="Helical" evidence="19">
    <location>
        <begin position="130"/>
        <end position="148"/>
    </location>
</feature>
<evidence type="ECO:0000256" key="11">
    <source>
        <dbReference type="ARBA" id="ARBA00022692"/>
    </source>
</evidence>
<name>A0A1I5FLN3_9HYPH</name>
<dbReference type="Pfam" id="PF01148">
    <property type="entry name" value="CTP_transf_1"/>
    <property type="match status" value="1"/>
</dbReference>
<dbReference type="InterPro" id="IPR000374">
    <property type="entry name" value="PC_trans"/>
</dbReference>
<dbReference type="GO" id="GO:0005886">
    <property type="term" value="C:plasma membrane"/>
    <property type="evidence" value="ECO:0007669"/>
    <property type="project" value="UniProtKB-SubCell"/>
</dbReference>
<reference evidence="20 21" key="1">
    <citation type="submission" date="2016-10" db="EMBL/GenBank/DDBJ databases">
        <authorList>
            <person name="de Groot N.N."/>
        </authorList>
    </citation>
    <scope>NUCLEOTIDE SEQUENCE [LARGE SCALE GENOMIC DNA]</scope>
    <source>
        <strain evidence="20 21">CGMCC 1.9157</strain>
    </source>
</reference>
<evidence type="ECO:0000256" key="8">
    <source>
        <dbReference type="ARBA" id="ARBA00022475"/>
    </source>
</evidence>
<evidence type="ECO:0000256" key="9">
    <source>
        <dbReference type="ARBA" id="ARBA00022516"/>
    </source>
</evidence>
<feature type="transmembrane region" description="Helical" evidence="19">
    <location>
        <begin position="85"/>
        <end position="102"/>
    </location>
</feature>